<feature type="transmembrane region" description="Helical" evidence="1">
    <location>
        <begin position="777"/>
        <end position="801"/>
    </location>
</feature>
<keyword evidence="3" id="KW-1185">Reference proteome</keyword>
<evidence type="ECO:0000256" key="1">
    <source>
        <dbReference type="SAM" id="Phobius"/>
    </source>
</evidence>
<dbReference type="Proteomes" id="UP001239445">
    <property type="component" value="Unassembled WGS sequence"/>
</dbReference>
<feature type="transmembrane region" description="Helical" evidence="1">
    <location>
        <begin position="738"/>
        <end position="765"/>
    </location>
</feature>
<name>A0AAJ0BQI6_9PEZI</name>
<comment type="caution">
    <text evidence="2">The sequence shown here is derived from an EMBL/GenBank/DDBJ whole genome shotgun (WGS) entry which is preliminary data.</text>
</comment>
<accession>A0AAJ0BQI6</accession>
<dbReference type="AlphaFoldDB" id="A0AAJ0BQI6"/>
<evidence type="ECO:0000313" key="3">
    <source>
        <dbReference type="Proteomes" id="UP001239445"/>
    </source>
</evidence>
<evidence type="ECO:0000313" key="2">
    <source>
        <dbReference type="EMBL" id="KAK1760221.1"/>
    </source>
</evidence>
<keyword evidence="1" id="KW-0812">Transmembrane</keyword>
<reference evidence="2" key="1">
    <citation type="submission" date="2023-06" db="EMBL/GenBank/DDBJ databases">
        <title>Genome-scale phylogeny and comparative genomics of the fungal order Sordariales.</title>
        <authorList>
            <consortium name="Lawrence Berkeley National Laboratory"/>
            <person name="Hensen N."/>
            <person name="Bonometti L."/>
            <person name="Westerberg I."/>
            <person name="Brannstrom I.O."/>
            <person name="Guillou S."/>
            <person name="Cros-Aarteil S."/>
            <person name="Calhoun S."/>
            <person name="Haridas S."/>
            <person name="Kuo A."/>
            <person name="Mondo S."/>
            <person name="Pangilinan J."/>
            <person name="Riley R."/>
            <person name="Labutti K."/>
            <person name="Andreopoulos B."/>
            <person name="Lipzen A."/>
            <person name="Chen C."/>
            <person name="Yanf M."/>
            <person name="Daum C."/>
            <person name="Ng V."/>
            <person name="Clum A."/>
            <person name="Steindorff A."/>
            <person name="Ohm R."/>
            <person name="Martin F."/>
            <person name="Silar P."/>
            <person name="Natvig D."/>
            <person name="Lalanne C."/>
            <person name="Gautier V."/>
            <person name="Ament-Velasquez S.L."/>
            <person name="Kruys A."/>
            <person name="Hutchinson M.I."/>
            <person name="Powell A.J."/>
            <person name="Barry K."/>
            <person name="Miller A.N."/>
            <person name="Grigoriev I.V."/>
            <person name="Debuchy R."/>
            <person name="Gladieux P."/>
            <person name="Thoren M.H."/>
            <person name="Johannesson H."/>
        </authorList>
    </citation>
    <scope>NUCLEOTIDE SEQUENCE</scope>
    <source>
        <strain evidence="2">PSN4</strain>
    </source>
</reference>
<keyword evidence="1" id="KW-1133">Transmembrane helix</keyword>
<dbReference type="EMBL" id="MU839827">
    <property type="protein sequence ID" value="KAK1760221.1"/>
    <property type="molecule type" value="Genomic_DNA"/>
</dbReference>
<protein>
    <submittedName>
        <fullName evidence="2">Uncharacterized protein</fullName>
    </submittedName>
</protein>
<organism evidence="2 3">
    <name type="scientific">Echria macrotheca</name>
    <dbReference type="NCBI Taxonomy" id="438768"/>
    <lineage>
        <taxon>Eukaryota</taxon>
        <taxon>Fungi</taxon>
        <taxon>Dikarya</taxon>
        <taxon>Ascomycota</taxon>
        <taxon>Pezizomycotina</taxon>
        <taxon>Sordariomycetes</taxon>
        <taxon>Sordariomycetidae</taxon>
        <taxon>Sordariales</taxon>
        <taxon>Schizotheciaceae</taxon>
        <taxon>Echria</taxon>
    </lineage>
</organism>
<keyword evidence="1" id="KW-0472">Membrane</keyword>
<gene>
    <name evidence="2" type="ORF">QBC47DRAFT_289932</name>
</gene>
<sequence>MTGRNNGFQEELARVARAHPDATDRFLIRSALMWLSVAKRPLRAYELWVALQVEESSDVRHIERLLTESSYVEEPGALTSLRRLLGGLITTQDAPDGFVYVELCKPELADYLFDLDEAGSPDSLAFSRSQAHILAASVSMAICSVTTMHLAHIHGDNTASSLVLYAWTHWSEHLCQSGYALSDNHAAGLADSMIFRVCTDLLVLLLALNDFVTGPITFSIMHDQARCAALVRDAHEVLEKPLAILSTISPDGEYCRALHAARQIFDASKQLRRGRSRDTSPPLLPVSPRMQSLRMDRLVGATGHLFGDGERHTIRDLSDLARGLRRIALVFAQAPLYEELLKEYRREWSPLDVLVHAAGWAENMASYPFWEELEGGSHYLLGLDPSDVYYNTASLVLSRVRQDPAAVKEDDTPWVGGSIMARAPPIPPSISTPRWAAASIIYNIKSLGSWFRPTGTFTVNHPRFLARRVSSFSRLPLRMQTAGLSPFFFADVDVRPFIPTNLRHLYRRRVSTFLTRVTSSEVLKTLDEYSSGWLSSGPMAKGLADTFPEMRTALLSHGYRAALAQLVGAIVLNHLRRMWTPWLASYTWYSPLEDLRLALSDNPAYFLEETLSTSWAVLLFSQMQKPALDTLASLLLRFITSPSHPHHPPHQFQTLPPTHHKTNPESYKTAAKILYLTWTLATIEYILTRALYTTAFLLSPLPLLTSFKSIYHLIGILFRHPIKLLLLAYQTYTYTVHGLIPLVAGSILCACAGQPGLFLLFSSVACTVWSILRWRSFFLMMLEVSGLFIALGFLVAGVGILGRELVKDPIGLKASTAAARRRGIQGRSVLPRGAVGREGILRR</sequence>
<proteinExistence type="predicted"/>